<feature type="region of interest" description="Disordered" evidence="1">
    <location>
        <begin position="1"/>
        <end position="24"/>
    </location>
</feature>
<dbReference type="Proteomes" id="UP000005222">
    <property type="component" value="Chromosome E"/>
</dbReference>
<dbReference type="eggNOG" id="ENOG502SBJ8">
    <property type="taxonomic scope" value="Eukaryota"/>
</dbReference>
<organism evidence="2 3">
    <name type="scientific">Pichia sorbitophila (strain ATCC MYA-4447 / BCRC 22081 / CBS 7064 / NBRC 10061 / NRRL Y-12695)</name>
    <name type="common">Hybrid yeast</name>
    <dbReference type="NCBI Taxonomy" id="559304"/>
    <lineage>
        <taxon>Eukaryota</taxon>
        <taxon>Fungi</taxon>
        <taxon>Dikarya</taxon>
        <taxon>Ascomycota</taxon>
        <taxon>Saccharomycotina</taxon>
        <taxon>Pichiomycetes</taxon>
        <taxon>Debaryomycetaceae</taxon>
        <taxon>Millerozyma</taxon>
    </lineage>
</organism>
<gene>
    <name evidence="2" type="primary">Piso0_001346</name>
    <name evidence="2" type="ORF">GNLVRS01_PISO0E03062g</name>
</gene>
<name>G8YMX4_PICSO</name>
<dbReference type="EMBL" id="FO082055">
    <property type="protein sequence ID" value="CCE79292.1"/>
    <property type="molecule type" value="Genomic_DNA"/>
</dbReference>
<dbReference type="InterPro" id="IPR032675">
    <property type="entry name" value="LRR_dom_sf"/>
</dbReference>
<keyword evidence="3" id="KW-1185">Reference proteome</keyword>
<feature type="compositionally biased region" description="Basic residues" evidence="1">
    <location>
        <begin position="9"/>
        <end position="18"/>
    </location>
</feature>
<reference evidence="2 3" key="1">
    <citation type="journal article" date="2012" name="G3 (Bethesda)">
        <title>Pichia sorbitophila, an interspecies yeast hybrid reveals early steps of genome resolution following polyploidization.</title>
        <authorList>
            <person name="Leh Louis V."/>
            <person name="Despons L."/>
            <person name="Friedrich A."/>
            <person name="Martin T."/>
            <person name="Durrens P."/>
            <person name="Casaregola S."/>
            <person name="Neuveglise C."/>
            <person name="Fairhead C."/>
            <person name="Marck C."/>
            <person name="Cruz J.A."/>
            <person name="Straub M.L."/>
            <person name="Kugler V."/>
            <person name="Sacerdot C."/>
            <person name="Uzunov Z."/>
            <person name="Thierry A."/>
            <person name="Weiss S."/>
            <person name="Bleykasten C."/>
            <person name="De Montigny J."/>
            <person name="Jacques N."/>
            <person name="Jung P."/>
            <person name="Lemaire M."/>
            <person name="Mallet S."/>
            <person name="Morel G."/>
            <person name="Richard G.F."/>
            <person name="Sarkar A."/>
            <person name="Savel G."/>
            <person name="Schacherer J."/>
            <person name="Seret M.L."/>
            <person name="Talla E."/>
            <person name="Samson G."/>
            <person name="Jubin C."/>
            <person name="Poulain J."/>
            <person name="Vacherie B."/>
            <person name="Barbe V."/>
            <person name="Pelletier E."/>
            <person name="Sherman D.J."/>
            <person name="Westhof E."/>
            <person name="Weissenbach J."/>
            <person name="Baret P.V."/>
            <person name="Wincker P."/>
            <person name="Gaillardin C."/>
            <person name="Dujon B."/>
            <person name="Souciet J.L."/>
        </authorList>
    </citation>
    <scope>NUCLEOTIDE SEQUENCE [LARGE SCALE GENOMIC DNA]</scope>
    <source>
        <strain evidence="3">ATCC MYA-4447 / BCRC 22081 / CBS 7064 / NBRC 10061 / NRRL Y-12695</strain>
    </source>
</reference>
<dbReference type="AlphaFoldDB" id="G8YMX4"/>
<sequence>MKSSPFRSITRKKGKHSRTRDNDTYSTLDDLQTYGRIGSGKDIFDDKKIHNSYGWKYILPVADNPLDETKKVNCMKTLRSICYDTIAKNVRQLDNLLLGQLSWKFWREVWNRLLSSHQDSPVVFNLFACNFSNEADFVSHLLPRNHERETPFNSNDLVYLRNQSLSATLVPGRGNHRLENFFSGIHISDIVTYCHKLTYKPWVLLDLSHSLDNYSNDNLIQIFNIPNLLALDLSGSKSIDDHYLYKMAISMTTGEKLPNLLFLKINNCPNITQEGLKKFLKLTEECELFCIESNITLHKENYMEKFSNIGAQAQAHVIMPGYKWVILPQDSLSVILSRLPLALKLHCIFKNLRPSSNRSIANDGSDNFSSSSPFFKKRIVLDIIIHGYHYDENNALACLKAAYKRRMSLRSSSTNNRVFYVKQGAMEGCTTGISVSESSIQGKKRSGTSESEHTRKRVKPKGKLANVKDFFSS</sequence>
<protein>
    <submittedName>
        <fullName evidence="2">Piso0_001346 protein</fullName>
    </submittedName>
</protein>
<dbReference type="SUPFAM" id="SSF52047">
    <property type="entry name" value="RNI-like"/>
    <property type="match status" value="1"/>
</dbReference>
<evidence type="ECO:0000256" key="1">
    <source>
        <dbReference type="SAM" id="MobiDB-lite"/>
    </source>
</evidence>
<evidence type="ECO:0000313" key="3">
    <source>
        <dbReference type="Proteomes" id="UP000005222"/>
    </source>
</evidence>
<proteinExistence type="predicted"/>
<dbReference type="Gene3D" id="3.80.10.10">
    <property type="entry name" value="Ribonuclease Inhibitor"/>
    <property type="match status" value="1"/>
</dbReference>
<evidence type="ECO:0000313" key="2">
    <source>
        <dbReference type="EMBL" id="CCE79292.1"/>
    </source>
</evidence>
<dbReference type="OrthoDB" id="4078956at2759"/>
<dbReference type="InParanoid" id="G8YMX4"/>
<accession>G8YMX4</accession>
<dbReference type="HOGENOM" id="CLU_050407_0_0_1"/>
<feature type="region of interest" description="Disordered" evidence="1">
    <location>
        <begin position="436"/>
        <end position="459"/>
    </location>
</feature>